<dbReference type="STRING" id="334253.SAMN04487943_10534"/>
<protein>
    <submittedName>
        <fullName evidence="2">HIT domain-containing protein</fullName>
    </submittedName>
</protein>
<dbReference type="Proteomes" id="UP000198565">
    <property type="component" value="Unassembled WGS sequence"/>
</dbReference>
<dbReference type="AlphaFoldDB" id="A0A1I4LIB0"/>
<sequence>MYPLGCNLVNKNEPVYAAFEDDYYVCCFLEHNPFNERHILIVPKKHYYDVDKLDDATAKSVMKASIVKGMDDFEEKTVTAPLELHKTFTVQNVLISYVGGSEENNNKLVKAIDPLILLKLN</sequence>
<dbReference type="Gene3D" id="3.30.428.10">
    <property type="entry name" value="HIT-like"/>
    <property type="match status" value="1"/>
</dbReference>
<evidence type="ECO:0000259" key="1">
    <source>
        <dbReference type="Pfam" id="PF01230"/>
    </source>
</evidence>
<evidence type="ECO:0000313" key="3">
    <source>
        <dbReference type="Proteomes" id="UP000198565"/>
    </source>
</evidence>
<keyword evidence="3" id="KW-1185">Reference proteome</keyword>
<dbReference type="Pfam" id="PF01230">
    <property type="entry name" value="HIT"/>
    <property type="match status" value="1"/>
</dbReference>
<gene>
    <name evidence="2" type="ORF">SAMN04487943_10534</name>
</gene>
<dbReference type="InterPro" id="IPR036265">
    <property type="entry name" value="HIT-like_sf"/>
</dbReference>
<organism evidence="2 3">
    <name type="scientific">Gracilibacillus orientalis</name>
    <dbReference type="NCBI Taxonomy" id="334253"/>
    <lineage>
        <taxon>Bacteria</taxon>
        <taxon>Bacillati</taxon>
        <taxon>Bacillota</taxon>
        <taxon>Bacilli</taxon>
        <taxon>Bacillales</taxon>
        <taxon>Bacillaceae</taxon>
        <taxon>Gracilibacillus</taxon>
    </lineage>
</organism>
<dbReference type="GO" id="GO:0003824">
    <property type="term" value="F:catalytic activity"/>
    <property type="evidence" value="ECO:0007669"/>
    <property type="project" value="InterPro"/>
</dbReference>
<feature type="domain" description="HIT" evidence="1">
    <location>
        <begin position="21"/>
        <end position="65"/>
    </location>
</feature>
<dbReference type="InterPro" id="IPR011146">
    <property type="entry name" value="HIT-like"/>
</dbReference>
<accession>A0A1I4LIB0</accession>
<reference evidence="3" key="1">
    <citation type="submission" date="2016-10" db="EMBL/GenBank/DDBJ databases">
        <authorList>
            <person name="Varghese N."/>
            <person name="Submissions S."/>
        </authorList>
    </citation>
    <scope>NUCLEOTIDE SEQUENCE [LARGE SCALE GENOMIC DNA]</scope>
    <source>
        <strain evidence="3">CGMCC 1.4250</strain>
    </source>
</reference>
<name>A0A1I4LIB0_9BACI</name>
<dbReference type="SUPFAM" id="SSF54197">
    <property type="entry name" value="HIT-like"/>
    <property type="match status" value="1"/>
</dbReference>
<proteinExistence type="predicted"/>
<dbReference type="EMBL" id="FOTR01000005">
    <property type="protein sequence ID" value="SFL90651.1"/>
    <property type="molecule type" value="Genomic_DNA"/>
</dbReference>
<evidence type="ECO:0000313" key="2">
    <source>
        <dbReference type="EMBL" id="SFL90651.1"/>
    </source>
</evidence>